<keyword evidence="2" id="KW-1185">Reference proteome</keyword>
<evidence type="ECO:0000313" key="2">
    <source>
        <dbReference type="Proteomes" id="UP000053558"/>
    </source>
</evidence>
<sequence length="180" mass="20410">MSFSICNLPPEYRYRTSNLLCTGILPGPKEQTGDQVQRYLRPVISDLLRLWRDGIMIPTESCPQGRLVRVVLVAAVCDKPAAHKLGGFGAHTHGKPCSMCWITQTDIKENLAFPSRTNARHRELGEQYCQLKTKGARHAFVQTHSTRYTQLSRLPYFDIVNQVVIDPMHNLFLGAYHVNC</sequence>
<dbReference type="AlphaFoldDB" id="A0A5M3N339"/>
<comment type="caution">
    <text evidence="1">The sequence shown here is derived from an EMBL/GenBank/DDBJ whole genome shotgun (WGS) entry which is preliminary data.</text>
</comment>
<dbReference type="GeneID" id="19207314"/>
<reference evidence="2" key="1">
    <citation type="journal article" date="2012" name="Science">
        <title>The Paleozoic origin of enzymatic lignin decomposition reconstructed from 31 fungal genomes.</title>
        <authorList>
            <person name="Floudas D."/>
            <person name="Binder M."/>
            <person name="Riley R."/>
            <person name="Barry K."/>
            <person name="Blanchette R.A."/>
            <person name="Henrissat B."/>
            <person name="Martinez A.T."/>
            <person name="Otillar R."/>
            <person name="Spatafora J.W."/>
            <person name="Yadav J.S."/>
            <person name="Aerts A."/>
            <person name="Benoit I."/>
            <person name="Boyd A."/>
            <person name="Carlson A."/>
            <person name="Copeland A."/>
            <person name="Coutinho P.M."/>
            <person name="de Vries R.P."/>
            <person name="Ferreira P."/>
            <person name="Findley K."/>
            <person name="Foster B."/>
            <person name="Gaskell J."/>
            <person name="Glotzer D."/>
            <person name="Gorecki P."/>
            <person name="Heitman J."/>
            <person name="Hesse C."/>
            <person name="Hori C."/>
            <person name="Igarashi K."/>
            <person name="Jurgens J.A."/>
            <person name="Kallen N."/>
            <person name="Kersten P."/>
            <person name="Kohler A."/>
            <person name="Kuees U."/>
            <person name="Kumar T.K.A."/>
            <person name="Kuo A."/>
            <person name="LaButti K."/>
            <person name="Larrondo L.F."/>
            <person name="Lindquist E."/>
            <person name="Ling A."/>
            <person name="Lombard V."/>
            <person name="Lucas S."/>
            <person name="Lundell T."/>
            <person name="Martin R."/>
            <person name="McLaughlin D.J."/>
            <person name="Morgenstern I."/>
            <person name="Morin E."/>
            <person name="Murat C."/>
            <person name="Nagy L.G."/>
            <person name="Nolan M."/>
            <person name="Ohm R.A."/>
            <person name="Patyshakuliyeva A."/>
            <person name="Rokas A."/>
            <person name="Ruiz-Duenas F.J."/>
            <person name="Sabat G."/>
            <person name="Salamov A."/>
            <person name="Samejima M."/>
            <person name="Schmutz J."/>
            <person name="Slot J.C."/>
            <person name="St John F."/>
            <person name="Stenlid J."/>
            <person name="Sun H."/>
            <person name="Sun S."/>
            <person name="Syed K."/>
            <person name="Tsang A."/>
            <person name="Wiebenga A."/>
            <person name="Young D."/>
            <person name="Pisabarro A."/>
            <person name="Eastwood D.C."/>
            <person name="Martin F."/>
            <person name="Cullen D."/>
            <person name="Grigoriev I.V."/>
            <person name="Hibbett D.S."/>
        </authorList>
    </citation>
    <scope>NUCLEOTIDE SEQUENCE [LARGE SCALE GENOMIC DNA]</scope>
    <source>
        <strain evidence="2">RWD-64-598 SS2</strain>
    </source>
</reference>
<gene>
    <name evidence="1" type="ORF">CONPUDRAFT_49026</name>
</gene>
<accession>A0A5M3N339</accession>
<dbReference type="Pfam" id="PF02992">
    <property type="entry name" value="Transposase_21"/>
    <property type="match status" value="1"/>
</dbReference>
<dbReference type="PANTHER" id="PTHR46579">
    <property type="entry name" value="F5/8 TYPE C DOMAIN-CONTAINING PROTEIN-RELATED"/>
    <property type="match status" value="1"/>
</dbReference>
<dbReference type="EMBL" id="JH711574">
    <property type="protein sequence ID" value="EIW85783.1"/>
    <property type="molecule type" value="Genomic_DNA"/>
</dbReference>
<dbReference type="RefSeq" id="XP_007764122.1">
    <property type="nucleotide sequence ID" value="XM_007765932.1"/>
</dbReference>
<protein>
    <submittedName>
        <fullName evidence="1">Uncharacterized protein</fullName>
    </submittedName>
</protein>
<name>A0A5M3N339_CONPW</name>
<dbReference type="Proteomes" id="UP000053558">
    <property type="component" value="Unassembled WGS sequence"/>
</dbReference>
<dbReference type="InterPro" id="IPR004242">
    <property type="entry name" value="Transposase_21"/>
</dbReference>
<proteinExistence type="predicted"/>
<evidence type="ECO:0000313" key="1">
    <source>
        <dbReference type="EMBL" id="EIW85783.1"/>
    </source>
</evidence>
<organism evidence="1 2">
    <name type="scientific">Coniophora puteana (strain RWD-64-598)</name>
    <name type="common">Brown rot fungus</name>
    <dbReference type="NCBI Taxonomy" id="741705"/>
    <lineage>
        <taxon>Eukaryota</taxon>
        <taxon>Fungi</taxon>
        <taxon>Dikarya</taxon>
        <taxon>Basidiomycota</taxon>
        <taxon>Agaricomycotina</taxon>
        <taxon>Agaricomycetes</taxon>
        <taxon>Agaricomycetidae</taxon>
        <taxon>Boletales</taxon>
        <taxon>Coniophorineae</taxon>
        <taxon>Coniophoraceae</taxon>
        <taxon>Coniophora</taxon>
    </lineage>
</organism>
<dbReference type="OrthoDB" id="3269001at2759"/>
<dbReference type="OMA" id="QTHSTRY"/>
<dbReference type="PANTHER" id="PTHR46579:SF2">
    <property type="entry name" value="C2H2-TYPE DOMAIN-CONTAINING PROTEIN"/>
    <property type="match status" value="1"/>
</dbReference>
<dbReference type="KEGG" id="cput:CONPUDRAFT_49026"/>